<feature type="transmembrane region" description="Helical" evidence="10">
    <location>
        <begin position="108"/>
        <end position="134"/>
    </location>
</feature>
<dbReference type="EMBL" id="JAGINU010000001">
    <property type="protein sequence ID" value="MBP2366948.1"/>
    <property type="molecule type" value="Genomic_DNA"/>
</dbReference>
<comment type="caution">
    <text evidence="12">The sequence shown here is derived from an EMBL/GenBank/DDBJ whole genome shotgun (WGS) entry which is preliminary data.</text>
</comment>
<feature type="transmembrane region" description="Helical" evidence="10">
    <location>
        <begin position="304"/>
        <end position="323"/>
    </location>
</feature>
<keyword evidence="5 10" id="KW-1133">Transmembrane helix</keyword>
<evidence type="ECO:0000256" key="7">
    <source>
        <dbReference type="ARBA" id="ARBA00038075"/>
    </source>
</evidence>
<protein>
    <recommendedName>
        <fullName evidence="8">Multidrug efflux pump Tap</fullName>
    </recommendedName>
</protein>
<evidence type="ECO:0000256" key="9">
    <source>
        <dbReference type="SAM" id="MobiDB-lite"/>
    </source>
</evidence>
<comment type="similarity">
    <text evidence="7">Belongs to the major facilitator superfamily. Drug:H(+) antiporter-3 (DHA3) (TC 2.A.1.21) family.</text>
</comment>
<feature type="transmembrane region" description="Helical" evidence="10">
    <location>
        <begin position="363"/>
        <end position="386"/>
    </location>
</feature>
<evidence type="ECO:0000256" key="10">
    <source>
        <dbReference type="SAM" id="Phobius"/>
    </source>
</evidence>
<feature type="region of interest" description="Disordered" evidence="9">
    <location>
        <begin position="431"/>
        <end position="472"/>
    </location>
</feature>
<dbReference type="Pfam" id="PF07690">
    <property type="entry name" value="MFS_1"/>
    <property type="match status" value="1"/>
</dbReference>
<evidence type="ECO:0000259" key="11">
    <source>
        <dbReference type="PROSITE" id="PS50850"/>
    </source>
</evidence>
<feature type="domain" description="Major facilitator superfamily (MFS) profile" evidence="11">
    <location>
        <begin position="9"/>
        <end position="416"/>
    </location>
</feature>
<evidence type="ECO:0000256" key="6">
    <source>
        <dbReference type="ARBA" id="ARBA00023136"/>
    </source>
</evidence>
<dbReference type="InterPro" id="IPR036259">
    <property type="entry name" value="MFS_trans_sf"/>
</dbReference>
<feature type="transmembrane region" description="Helical" evidence="10">
    <location>
        <begin position="21"/>
        <end position="41"/>
    </location>
</feature>
<feature type="transmembrane region" description="Helical" evidence="10">
    <location>
        <begin position="79"/>
        <end position="102"/>
    </location>
</feature>
<feature type="transmembrane region" description="Helical" evidence="10">
    <location>
        <begin position="276"/>
        <end position="297"/>
    </location>
</feature>
<dbReference type="InterPro" id="IPR011701">
    <property type="entry name" value="MFS"/>
</dbReference>
<feature type="transmembrane region" description="Helical" evidence="10">
    <location>
        <begin position="155"/>
        <end position="174"/>
    </location>
</feature>
<dbReference type="PANTHER" id="PTHR23513:SF9">
    <property type="entry name" value="ENTEROBACTIN EXPORTER ENTS"/>
    <property type="match status" value="1"/>
</dbReference>
<dbReference type="SUPFAM" id="SSF103473">
    <property type="entry name" value="MFS general substrate transporter"/>
    <property type="match status" value="1"/>
</dbReference>
<dbReference type="RefSeq" id="WP_210027041.1">
    <property type="nucleotide sequence ID" value="NZ_JAGINU010000001.1"/>
</dbReference>
<comment type="subcellular location">
    <subcellularLocation>
        <location evidence="1">Cell inner membrane</location>
        <topology evidence="1">Multi-pass membrane protein</topology>
    </subcellularLocation>
</comment>
<evidence type="ECO:0000256" key="5">
    <source>
        <dbReference type="ARBA" id="ARBA00022989"/>
    </source>
</evidence>
<dbReference type="PANTHER" id="PTHR23513">
    <property type="entry name" value="INTEGRAL MEMBRANE EFFLUX PROTEIN-RELATED"/>
    <property type="match status" value="1"/>
</dbReference>
<feature type="transmembrane region" description="Helical" evidence="10">
    <location>
        <begin position="238"/>
        <end position="256"/>
    </location>
</feature>
<reference evidence="12 13" key="1">
    <citation type="submission" date="2021-03" db="EMBL/GenBank/DDBJ databases">
        <title>Sequencing the genomes of 1000 actinobacteria strains.</title>
        <authorList>
            <person name="Klenk H.-P."/>
        </authorList>
    </citation>
    <scope>NUCLEOTIDE SEQUENCE [LARGE SCALE GENOMIC DNA]</scope>
    <source>
        <strain evidence="12 13">DSM 45256</strain>
    </source>
</reference>
<keyword evidence="4 10" id="KW-0812">Transmembrane</keyword>
<evidence type="ECO:0000256" key="1">
    <source>
        <dbReference type="ARBA" id="ARBA00004429"/>
    </source>
</evidence>
<evidence type="ECO:0000256" key="2">
    <source>
        <dbReference type="ARBA" id="ARBA00022448"/>
    </source>
</evidence>
<evidence type="ECO:0000256" key="3">
    <source>
        <dbReference type="ARBA" id="ARBA00022475"/>
    </source>
</evidence>
<dbReference type="Proteomes" id="UP001519295">
    <property type="component" value="Unassembled WGS sequence"/>
</dbReference>
<evidence type="ECO:0000256" key="8">
    <source>
        <dbReference type="ARBA" id="ARBA00040914"/>
    </source>
</evidence>
<dbReference type="InterPro" id="IPR020846">
    <property type="entry name" value="MFS_dom"/>
</dbReference>
<gene>
    <name evidence="12" type="ORF">JOF36_002644</name>
</gene>
<keyword evidence="2" id="KW-0813">Transport</keyword>
<feature type="transmembrane region" description="Helical" evidence="10">
    <location>
        <begin position="47"/>
        <end position="72"/>
    </location>
</feature>
<proteinExistence type="inferred from homology"/>
<evidence type="ECO:0000313" key="12">
    <source>
        <dbReference type="EMBL" id="MBP2366948.1"/>
    </source>
</evidence>
<feature type="transmembrane region" description="Helical" evidence="10">
    <location>
        <begin position="392"/>
        <end position="414"/>
    </location>
</feature>
<feature type="transmembrane region" description="Helical" evidence="10">
    <location>
        <begin position="329"/>
        <end position="351"/>
    </location>
</feature>
<name>A0ABS4VSN9_9PSEU</name>
<evidence type="ECO:0000256" key="4">
    <source>
        <dbReference type="ARBA" id="ARBA00022692"/>
    </source>
</evidence>
<dbReference type="PROSITE" id="PS50850">
    <property type="entry name" value="MFS"/>
    <property type="match status" value="1"/>
</dbReference>
<feature type="transmembrane region" description="Helical" evidence="10">
    <location>
        <begin position="180"/>
        <end position="198"/>
    </location>
</feature>
<keyword evidence="13" id="KW-1185">Reference proteome</keyword>
<organism evidence="12 13">
    <name type="scientific">Pseudonocardia parietis</name>
    <dbReference type="NCBI Taxonomy" id="570936"/>
    <lineage>
        <taxon>Bacteria</taxon>
        <taxon>Bacillati</taxon>
        <taxon>Actinomycetota</taxon>
        <taxon>Actinomycetes</taxon>
        <taxon>Pseudonocardiales</taxon>
        <taxon>Pseudonocardiaceae</taxon>
        <taxon>Pseudonocardia</taxon>
    </lineage>
</organism>
<dbReference type="PRINTS" id="PR01035">
    <property type="entry name" value="TCRTETA"/>
</dbReference>
<dbReference type="InterPro" id="IPR001958">
    <property type="entry name" value="Tet-R_TetA/multi-R_MdtG-like"/>
</dbReference>
<keyword evidence="6 10" id="KW-0472">Membrane</keyword>
<dbReference type="Gene3D" id="1.20.1250.20">
    <property type="entry name" value="MFS general substrate transporter like domains"/>
    <property type="match status" value="1"/>
</dbReference>
<keyword evidence="3" id="KW-1003">Cell membrane</keyword>
<sequence length="472" mass="46836">MIDQDRAGAGVRRSASVYFASYGLSLLGKGIASVVLPLLVLDRTGDVLAAGLLATATTAASAVTGLVSGLLVDRIDRRTVSVVSDLLAVVSVTALPVVDAVWGLDMAWFLALGVIGAVIRVPGMTAHETLLPVLARLGGTGPGRLDRLIATRETVGNVLLLAGPGLGGLLVGLLGLSPALLLATAATSLLAAAATLVLDPRAGAIPPAVPDPAPVGGAVHRAVADLWAGWRFLGRNRIVLGSTLVSAVLVAVLSSLQTTLMPAYFTAEDLPGLTGLTLSAIAAGSIAGSALYVATAGRVRRRTWFVVGMIGSLAGFAAVGSLASPWLVLGGAALVGLTNAPASAVLGVLTVEATPDGMRGRVLGAQNTVMLAAPALTSAPLAAVAATAGLPAAGIVLAALAGVTALAALVAPAFRSLDDPDAGRAAPRTHLTVEPEGPVPPLSDVAPAGLPPRLRRHGVPAAGRLGGQGPTI</sequence>
<evidence type="ECO:0000313" key="13">
    <source>
        <dbReference type="Proteomes" id="UP001519295"/>
    </source>
</evidence>
<accession>A0ABS4VSN9</accession>